<dbReference type="EMBL" id="PUIA01000051">
    <property type="protein sequence ID" value="PQO28072.1"/>
    <property type="molecule type" value="Genomic_DNA"/>
</dbReference>
<dbReference type="Proteomes" id="UP000240009">
    <property type="component" value="Unassembled WGS sequence"/>
</dbReference>
<evidence type="ECO:0000313" key="3">
    <source>
        <dbReference type="Proteomes" id="UP000240009"/>
    </source>
</evidence>
<protein>
    <submittedName>
        <fullName evidence="2">SlyX protein</fullName>
    </submittedName>
</protein>
<name>A0A2S8F7E2_9BACT</name>
<proteinExistence type="predicted"/>
<dbReference type="AlphaFoldDB" id="A0A2S8F7E2"/>
<feature type="coiled-coil region" evidence="1">
    <location>
        <begin position="10"/>
        <end position="58"/>
    </location>
</feature>
<comment type="caution">
    <text evidence="2">The sequence shown here is derived from an EMBL/GenBank/DDBJ whole genome shotgun (WGS) entry which is preliminary data.</text>
</comment>
<evidence type="ECO:0000256" key="1">
    <source>
        <dbReference type="SAM" id="Coils"/>
    </source>
</evidence>
<dbReference type="Pfam" id="PF04102">
    <property type="entry name" value="SlyX"/>
    <property type="match status" value="1"/>
</dbReference>
<dbReference type="PANTHER" id="PTHR36508:SF1">
    <property type="entry name" value="PROTEIN SLYX"/>
    <property type="match status" value="1"/>
</dbReference>
<accession>A0A2S8F7E2</accession>
<gene>
    <name evidence="2" type="ORF">C5Y96_17015</name>
</gene>
<organism evidence="2 3">
    <name type="scientific">Blastopirellula marina</name>
    <dbReference type="NCBI Taxonomy" id="124"/>
    <lineage>
        <taxon>Bacteria</taxon>
        <taxon>Pseudomonadati</taxon>
        <taxon>Planctomycetota</taxon>
        <taxon>Planctomycetia</taxon>
        <taxon>Pirellulales</taxon>
        <taxon>Pirellulaceae</taxon>
        <taxon>Blastopirellula</taxon>
    </lineage>
</organism>
<dbReference type="OrthoDB" id="287335at2"/>
<evidence type="ECO:0000313" key="2">
    <source>
        <dbReference type="EMBL" id="PQO28072.1"/>
    </source>
</evidence>
<dbReference type="InterPro" id="IPR007236">
    <property type="entry name" value="SlyX"/>
</dbReference>
<dbReference type="RefSeq" id="WP_105355746.1">
    <property type="nucleotide sequence ID" value="NZ_PUIA01000051.1"/>
</dbReference>
<sequence length="73" mass="8692">MLEENVVERITALEEKHAHHERIIADLNEVILDQQKRITRLESLIRRADDRIERLSVAIEQPRSAEDERPPHY</sequence>
<reference evidence="2 3" key="1">
    <citation type="submission" date="2018-02" db="EMBL/GenBank/DDBJ databases">
        <title>Comparative genomes isolates from brazilian mangrove.</title>
        <authorList>
            <person name="Araujo J.E."/>
            <person name="Taketani R.G."/>
            <person name="Silva M.C.P."/>
            <person name="Loureco M.V."/>
            <person name="Andreote F.D."/>
        </authorList>
    </citation>
    <scope>NUCLEOTIDE SEQUENCE [LARGE SCALE GENOMIC DNA]</scope>
    <source>
        <strain evidence="2 3">HEX-2 MGV</strain>
    </source>
</reference>
<dbReference type="PANTHER" id="PTHR36508">
    <property type="entry name" value="PROTEIN SLYX"/>
    <property type="match status" value="1"/>
</dbReference>
<keyword evidence="1" id="KW-0175">Coiled coil</keyword>